<dbReference type="EMBL" id="QEOP01000002">
    <property type="protein sequence ID" value="PVZ94001.1"/>
    <property type="molecule type" value="Genomic_DNA"/>
</dbReference>
<dbReference type="RefSeq" id="WP_116756515.1">
    <property type="nucleotide sequence ID" value="NZ_JBHUEX010000001.1"/>
</dbReference>
<evidence type="ECO:0000256" key="1">
    <source>
        <dbReference type="SAM" id="Phobius"/>
    </source>
</evidence>
<comment type="caution">
    <text evidence="3">The sequence shown here is derived from an EMBL/GenBank/DDBJ whole genome shotgun (WGS) entry which is preliminary data.</text>
</comment>
<accession>A0A2V1HNM2</accession>
<dbReference type="Pfam" id="PF10099">
    <property type="entry name" value="RskA_C"/>
    <property type="match status" value="1"/>
</dbReference>
<feature type="domain" description="Anti-sigma K factor RskA C-terminal" evidence="2">
    <location>
        <begin position="122"/>
        <end position="247"/>
    </location>
</feature>
<protein>
    <recommendedName>
        <fullName evidence="2">Anti-sigma K factor RskA C-terminal domain-containing protein</fullName>
    </recommendedName>
</protein>
<keyword evidence="4" id="KW-1185">Reference proteome</keyword>
<dbReference type="InterPro" id="IPR018764">
    <property type="entry name" value="RskA_C"/>
</dbReference>
<proteinExistence type="predicted"/>
<dbReference type="Proteomes" id="UP000244893">
    <property type="component" value="Unassembled WGS sequence"/>
</dbReference>
<keyword evidence="1" id="KW-0472">Membrane</keyword>
<feature type="transmembrane region" description="Helical" evidence="1">
    <location>
        <begin position="117"/>
        <end position="138"/>
    </location>
</feature>
<sequence>MSGAERQEHSDAELLALHALGEDVGSDLVDHLANCPDCQSTFAELLAAVQVGRSSMGDERLVQPGPQVWQSIRDELGLSAAAVDAVDAVDVGIDADAPDHAHHPGTPVRRSRAKRRLIAFGLAAAIAGLAVLGGSIVWTVTSNSARVLASAVLEPLPDWGDASGEAVLEEKPDGSLDVHVTLDATVPSDGYREVWLLTRDASALVSLGVLDGKEGRFTVPEGVDLSAYDIVDVSQEVLDGDPTHSGTSIVRGALT</sequence>
<evidence type="ECO:0000313" key="4">
    <source>
        <dbReference type="Proteomes" id="UP000244893"/>
    </source>
</evidence>
<reference evidence="3 4" key="1">
    <citation type="submission" date="2018-05" db="EMBL/GenBank/DDBJ databases">
        <title>Amnibacterium sp. M8JJ-5, whole genome shotgun sequence.</title>
        <authorList>
            <person name="Tuo L."/>
        </authorList>
    </citation>
    <scope>NUCLEOTIDE SEQUENCE [LARGE SCALE GENOMIC DNA]</scope>
    <source>
        <strain evidence="3 4">M8JJ-5</strain>
    </source>
</reference>
<dbReference type="OrthoDB" id="4328740at2"/>
<evidence type="ECO:0000313" key="3">
    <source>
        <dbReference type="EMBL" id="PVZ94001.1"/>
    </source>
</evidence>
<keyword evidence="1" id="KW-0812">Transmembrane</keyword>
<dbReference type="GO" id="GO:0005886">
    <property type="term" value="C:plasma membrane"/>
    <property type="evidence" value="ECO:0007669"/>
    <property type="project" value="InterPro"/>
</dbReference>
<evidence type="ECO:0000259" key="2">
    <source>
        <dbReference type="Pfam" id="PF10099"/>
    </source>
</evidence>
<dbReference type="AlphaFoldDB" id="A0A2V1HNM2"/>
<name>A0A2V1HNM2_9MICO</name>
<gene>
    <name evidence="3" type="ORF">DDQ50_09600</name>
</gene>
<organism evidence="3 4">
    <name type="scientific">Amnibacterium flavum</name>
    <dbReference type="NCBI Taxonomy" id="2173173"/>
    <lineage>
        <taxon>Bacteria</taxon>
        <taxon>Bacillati</taxon>
        <taxon>Actinomycetota</taxon>
        <taxon>Actinomycetes</taxon>
        <taxon>Micrococcales</taxon>
        <taxon>Microbacteriaceae</taxon>
        <taxon>Amnibacterium</taxon>
    </lineage>
</organism>
<keyword evidence="1" id="KW-1133">Transmembrane helix</keyword>